<evidence type="ECO:0000313" key="3">
    <source>
        <dbReference type="Proteomes" id="UP000198412"/>
    </source>
</evidence>
<keyword evidence="3" id="KW-1185">Reference proteome</keyword>
<reference evidence="3" key="1">
    <citation type="submission" date="2017-06" db="EMBL/GenBank/DDBJ databases">
        <authorList>
            <person name="Varghese N."/>
            <person name="Submissions S."/>
        </authorList>
    </citation>
    <scope>NUCLEOTIDE SEQUENCE [LARGE SCALE GENOMIC DNA]</scope>
    <source>
        <strain evidence="3">DSM 27993</strain>
    </source>
</reference>
<dbReference type="RefSeq" id="WP_089378188.1">
    <property type="nucleotide sequence ID" value="NZ_FZNX01000003.1"/>
</dbReference>
<dbReference type="EMBL" id="FZNX01000003">
    <property type="protein sequence ID" value="SNR58933.1"/>
    <property type="molecule type" value="Genomic_DNA"/>
</dbReference>
<feature type="transmembrane region" description="Helical" evidence="1">
    <location>
        <begin position="6"/>
        <end position="24"/>
    </location>
</feature>
<accession>A0A238XKD4</accession>
<dbReference type="InterPro" id="IPR027417">
    <property type="entry name" value="P-loop_NTPase"/>
</dbReference>
<dbReference type="OrthoDB" id="8479514at2"/>
<keyword evidence="2" id="KW-0808">Transferase</keyword>
<keyword evidence="1" id="KW-1133">Transmembrane helix</keyword>
<evidence type="ECO:0000313" key="2">
    <source>
        <dbReference type="EMBL" id="SNR58933.1"/>
    </source>
</evidence>
<keyword evidence="1" id="KW-0812">Transmembrane</keyword>
<dbReference type="Proteomes" id="UP000198412">
    <property type="component" value="Unassembled WGS sequence"/>
</dbReference>
<sequence>MPIPIFVYIAAALVGGAGGVVTVYQYRKEIKKYFTGKDIVILGESRVGKTTLHKYLRYGELVKEHIGTNRAENVKKNVYKLKGLKLKIAEGKDVPGQKDFQYEWKPLFVNGDICFYLFNSVEVSQNNNDTIKAINSSLYHIGNWKKEAEKDMRVILIGTHMDKINNIGDYNKSNIQELHKDLRKKLDIGLIDGDIKASEFFLGNLFDKEERKVLMSEILNYLATSKNEL</sequence>
<proteinExistence type="predicted"/>
<dbReference type="GO" id="GO:0016301">
    <property type="term" value="F:kinase activity"/>
    <property type="evidence" value="ECO:0007669"/>
    <property type="project" value="UniProtKB-KW"/>
</dbReference>
<dbReference type="Pfam" id="PF08477">
    <property type="entry name" value="Roc"/>
    <property type="match status" value="1"/>
</dbReference>
<dbReference type="AlphaFoldDB" id="A0A238XKD4"/>
<keyword evidence="1" id="KW-0472">Membrane</keyword>
<protein>
    <submittedName>
        <fullName evidence="2">Ras of Complex, Roc, domain of DAPkinase</fullName>
    </submittedName>
</protein>
<dbReference type="Gene3D" id="3.40.50.300">
    <property type="entry name" value="P-loop containing nucleotide triphosphate hydrolases"/>
    <property type="match status" value="1"/>
</dbReference>
<keyword evidence="2" id="KW-0418">Kinase</keyword>
<organism evidence="2 3">
    <name type="scientific">Lutibacter flavus</name>
    <dbReference type="NCBI Taxonomy" id="691689"/>
    <lineage>
        <taxon>Bacteria</taxon>
        <taxon>Pseudomonadati</taxon>
        <taxon>Bacteroidota</taxon>
        <taxon>Flavobacteriia</taxon>
        <taxon>Flavobacteriales</taxon>
        <taxon>Flavobacteriaceae</taxon>
        <taxon>Lutibacter</taxon>
    </lineage>
</organism>
<name>A0A238XKD4_9FLAO</name>
<gene>
    <name evidence="2" type="ORF">SAMN04488111_1871</name>
</gene>
<dbReference type="SUPFAM" id="SSF52540">
    <property type="entry name" value="P-loop containing nucleoside triphosphate hydrolases"/>
    <property type="match status" value="1"/>
</dbReference>
<dbReference type="CDD" id="cd00882">
    <property type="entry name" value="Ras_like_GTPase"/>
    <property type="match status" value="1"/>
</dbReference>
<evidence type="ECO:0000256" key="1">
    <source>
        <dbReference type="SAM" id="Phobius"/>
    </source>
</evidence>